<feature type="domain" description="UspA" evidence="2">
    <location>
        <begin position="6"/>
        <end position="142"/>
    </location>
</feature>
<dbReference type="InterPro" id="IPR014729">
    <property type="entry name" value="Rossmann-like_a/b/a_fold"/>
</dbReference>
<name>C0QMA4_DESAH</name>
<gene>
    <name evidence="3" type="primary">usp1</name>
    <name evidence="3" type="ordered locus">HRM2_33460</name>
</gene>
<dbReference type="EMBL" id="CP001087">
    <property type="protein sequence ID" value="ACN16421.1"/>
    <property type="molecule type" value="Genomic_DNA"/>
</dbReference>
<proteinExistence type="inferred from homology"/>
<keyword evidence="4" id="KW-1185">Reference proteome</keyword>
<dbReference type="SUPFAM" id="SSF52402">
    <property type="entry name" value="Adenine nucleotide alpha hydrolases-like"/>
    <property type="match status" value="2"/>
</dbReference>
<dbReference type="CDD" id="cd00293">
    <property type="entry name" value="USP-like"/>
    <property type="match status" value="2"/>
</dbReference>
<evidence type="ECO:0000313" key="4">
    <source>
        <dbReference type="Proteomes" id="UP000000442"/>
    </source>
</evidence>
<evidence type="ECO:0000256" key="1">
    <source>
        <dbReference type="ARBA" id="ARBA00008791"/>
    </source>
</evidence>
<dbReference type="KEGG" id="dat:HRM2_33460"/>
<dbReference type="STRING" id="177437.HRM2_33460"/>
<sequence length="335" mass="38358">MRIHPQRIMCAVDFSDFTDTILSYSIALSKEFHAKLFLIHVAVEVEPLLKSSEIAIDVEALQAKHMEKAFNRLKAFVKETETPHEILVTKGNPADKIRDLALEHKVDMVITATHGNSGIKRFMLGSVTEKLIKTIHCPLLVLNTRKFDIASPAPHGIELKRILVGCDFSQDSKLAFDYGLSLAQEFQAELYLAHVVKPTEHLHLKASDYIDVAPADYVKWRSSDYFEMQKRSLDEKREKFDKLRGNLERQLYFMVPEESRNWCTPKTILLDGEPYKELISYAQEKKIDMIVLGIRGHTLWEKLMVGSTTDRIIRQSPCPVLAVRPLNPKKQTSEK</sequence>
<dbReference type="RefSeq" id="WP_015905183.1">
    <property type="nucleotide sequence ID" value="NC_012108.1"/>
</dbReference>
<dbReference type="HOGENOM" id="CLU_049301_2_1_7"/>
<dbReference type="AlphaFoldDB" id="C0QMA4"/>
<dbReference type="PRINTS" id="PR01438">
    <property type="entry name" value="UNVRSLSTRESS"/>
</dbReference>
<feature type="domain" description="UspA" evidence="2">
    <location>
        <begin position="160"/>
        <end position="324"/>
    </location>
</feature>
<dbReference type="InterPro" id="IPR006015">
    <property type="entry name" value="Universal_stress_UspA"/>
</dbReference>
<accession>C0QMA4</accession>
<dbReference type="InterPro" id="IPR006016">
    <property type="entry name" value="UspA"/>
</dbReference>
<dbReference type="Proteomes" id="UP000000442">
    <property type="component" value="Chromosome"/>
</dbReference>
<comment type="similarity">
    <text evidence="1">Belongs to the universal stress protein A family.</text>
</comment>
<dbReference type="OrthoDB" id="5497880at2"/>
<dbReference type="PANTHER" id="PTHR46268">
    <property type="entry name" value="STRESS RESPONSE PROTEIN NHAX"/>
    <property type="match status" value="1"/>
</dbReference>
<dbReference type="eggNOG" id="COG0589">
    <property type="taxonomic scope" value="Bacteria"/>
</dbReference>
<organism evidence="3 4">
    <name type="scientific">Desulforapulum autotrophicum (strain ATCC 43914 / DSM 3382 / VKM B-1955 / HRM2)</name>
    <name type="common">Desulfobacterium autotrophicum</name>
    <dbReference type="NCBI Taxonomy" id="177437"/>
    <lineage>
        <taxon>Bacteria</taxon>
        <taxon>Pseudomonadati</taxon>
        <taxon>Thermodesulfobacteriota</taxon>
        <taxon>Desulfobacteria</taxon>
        <taxon>Desulfobacterales</taxon>
        <taxon>Desulfobacteraceae</taxon>
        <taxon>Desulforapulum</taxon>
    </lineage>
</organism>
<dbReference type="Pfam" id="PF00582">
    <property type="entry name" value="Usp"/>
    <property type="match status" value="2"/>
</dbReference>
<evidence type="ECO:0000259" key="2">
    <source>
        <dbReference type="Pfam" id="PF00582"/>
    </source>
</evidence>
<reference evidence="3 4" key="1">
    <citation type="journal article" date="2009" name="Environ. Microbiol.">
        <title>Genome sequence of Desulfobacterium autotrophicum HRM2, a marine sulfate reducer oxidizing organic carbon completely to carbon dioxide.</title>
        <authorList>
            <person name="Strittmatter A.W."/>
            <person name="Liesegang H."/>
            <person name="Rabus R."/>
            <person name="Decker I."/>
            <person name="Amann J."/>
            <person name="Andres S."/>
            <person name="Henne A."/>
            <person name="Fricke W.F."/>
            <person name="Martinez-Arias R."/>
            <person name="Bartels D."/>
            <person name="Goesmann A."/>
            <person name="Krause L."/>
            <person name="Puehler A."/>
            <person name="Klenk H.P."/>
            <person name="Richter M."/>
            <person name="Schuler M."/>
            <person name="Gloeckner F.O."/>
            <person name="Meyerdierks A."/>
            <person name="Gottschalk G."/>
            <person name="Amann R."/>
        </authorList>
    </citation>
    <scope>NUCLEOTIDE SEQUENCE [LARGE SCALE GENOMIC DNA]</scope>
    <source>
        <strain evidence="4">ATCC 43914 / DSM 3382 / HRM2</strain>
    </source>
</reference>
<evidence type="ECO:0000313" key="3">
    <source>
        <dbReference type="EMBL" id="ACN16421.1"/>
    </source>
</evidence>
<dbReference type="Gene3D" id="3.40.50.620">
    <property type="entry name" value="HUPs"/>
    <property type="match status" value="2"/>
</dbReference>
<dbReference type="PANTHER" id="PTHR46268:SF6">
    <property type="entry name" value="UNIVERSAL STRESS PROTEIN UP12"/>
    <property type="match status" value="1"/>
</dbReference>
<protein>
    <submittedName>
        <fullName evidence="3">Usp1</fullName>
    </submittedName>
</protein>